<feature type="compositionally biased region" description="Basic and acidic residues" evidence="1">
    <location>
        <begin position="492"/>
        <end position="503"/>
    </location>
</feature>
<reference evidence="3 4" key="1">
    <citation type="journal article" date="2020" name="ISME J.">
        <title>Uncovering the hidden diversity of litter-decomposition mechanisms in mushroom-forming fungi.</title>
        <authorList>
            <person name="Floudas D."/>
            <person name="Bentzer J."/>
            <person name="Ahren D."/>
            <person name="Johansson T."/>
            <person name="Persson P."/>
            <person name="Tunlid A."/>
        </authorList>
    </citation>
    <scope>NUCLEOTIDE SEQUENCE [LARGE SCALE GENOMIC DNA]</scope>
    <source>
        <strain evidence="3 4">CBS 291.85</strain>
    </source>
</reference>
<dbReference type="Proteomes" id="UP000559256">
    <property type="component" value="Unassembled WGS sequence"/>
</dbReference>
<gene>
    <name evidence="3" type="ORF">D9758_015625</name>
</gene>
<protein>
    <recommendedName>
        <fullName evidence="2">F-box domain-containing protein</fullName>
    </recommendedName>
</protein>
<feature type="region of interest" description="Disordered" evidence="1">
    <location>
        <begin position="584"/>
        <end position="616"/>
    </location>
</feature>
<feature type="domain" description="F-box" evidence="2">
    <location>
        <begin position="1"/>
        <end position="42"/>
    </location>
</feature>
<feature type="compositionally biased region" description="Acidic residues" evidence="1">
    <location>
        <begin position="313"/>
        <end position="334"/>
    </location>
</feature>
<dbReference type="InterPro" id="IPR001810">
    <property type="entry name" value="F-box_dom"/>
</dbReference>
<feature type="region of interest" description="Disordered" evidence="1">
    <location>
        <begin position="255"/>
        <end position="274"/>
    </location>
</feature>
<organism evidence="3 4">
    <name type="scientific">Tetrapyrgos nigripes</name>
    <dbReference type="NCBI Taxonomy" id="182062"/>
    <lineage>
        <taxon>Eukaryota</taxon>
        <taxon>Fungi</taxon>
        <taxon>Dikarya</taxon>
        <taxon>Basidiomycota</taxon>
        <taxon>Agaricomycotina</taxon>
        <taxon>Agaricomycetes</taxon>
        <taxon>Agaricomycetidae</taxon>
        <taxon>Agaricales</taxon>
        <taxon>Marasmiineae</taxon>
        <taxon>Marasmiaceae</taxon>
        <taxon>Tetrapyrgos</taxon>
    </lineage>
</organism>
<dbReference type="Gene3D" id="3.80.10.10">
    <property type="entry name" value="Ribonuclease Inhibitor"/>
    <property type="match status" value="1"/>
</dbReference>
<dbReference type="AlphaFoldDB" id="A0A8H5FN77"/>
<comment type="caution">
    <text evidence="3">The sequence shown here is derived from an EMBL/GenBank/DDBJ whole genome shotgun (WGS) entry which is preliminary data.</text>
</comment>
<keyword evidence="4" id="KW-1185">Reference proteome</keyword>
<dbReference type="InterPro" id="IPR036047">
    <property type="entry name" value="F-box-like_dom_sf"/>
</dbReference>
<evidence type="ECO:0000259" key="2">
    <source>
        <dbReference type="PROSITE" id="PS50181"/>
    </source>
</evidence>
<dbReference type="SUPFAM" id="SSF52047">
    <property type="entry name" value="RNI-like"/>
    <property type="match status" value="1"/>
</dbReference>
<evidence type="ECO:0000256" key="1">
    <source>
        <dbReference type="SAM" id="MobiDB-lite"/>
    </source>
</evidence>
<feature type="compositionally biased region" description="Low complexity" evidence="1">
    <location>
        <begin position="589"/>
        <end position="616"/>
    </location>
</feature>
<dbReference type="OrthoDB" id="2870744at2759"/>
<dbReference type="PROSITE" id="PS50181">
    <property type="entry name" value="FBOX"/>
    <property type="match status" value="1"/>
</dbReference>
<dbReference type="InterPro" id="IPR032675">
    <property type="entry name" value="LRR_dom_sf"/>
</dbReference>
<feature type="region of interest" description="Disordered" evidence="1">
    <location>
        <begin position="306"/>
        <end position="336"/>
    </location>
</feature>
<dbReference type="Pfam" id="PF12937">
    <property type="entry name" value="F-box-like"/>
    <property type="match status" value="1"/>
</dbReference>
<dbReference type="EMBL" id="JAACJM010000141">
    <property type="protein sequence ID" value="KAF5343390.1"/>
    <property type="molecule type" value="Genomic_DNA"/>
</dbReference>
<proteinExistence type="predicted"/>
<dbReference type="SUPFAM" id="SSF81383">
    <property type="entry name" value="F-box domain"/>
    <property type="match status" value="1"/>
</dbReference>
<evidence type="ECO:0000313" key="4">
    <source>
        <dbReference type="Proteomes" id="UP000559256"/>
    </source>
</evidence>
<dbReference type="CDD" id="cd09917">
    <property type="entry name" value="F-box_SF"/>
    <property type="match status" value="1"/>
</dbReference>
<evidence type="ECO:0000313" key="3">
    <source>
        <dbReference type="EMBL" id="KAF5343390.1"/>
    </source>
</evidence>
<accession>A0A8H5FN77</accession>
<name>A0A8H5FN77_9AGAR</name>
<feature type="region of interest" description="Disordered" evidence="1">
    <location>
        <begin position="491"/>
        <end position="517"/>
    </location>
</feature>
<sequence length="708" mass="78560">MGLPPELLLQIVEGLSSSHLIRLVQACHSFHALFVPILYRTVDLKSPQQVHDVLTLLEEKIHLSAYVHVLRVRPVHFRQLGLKRDKESTVLDETWASRCIERIAMVGVGLEENSEAKGFSCLREFDWDGWDLPGEGVWKALKLGCPKLTSLAVTVDKYGFNPASSLFDFEGLTSFCIRARSDIMEVVSVARPLPLPPRLWQMLLYRCPDLESLEFISFLPSTYRFWFFDPVYLGTWRKLRKLTLGCFIHRNVPESSPPPDLRGDDNGDGDGVGINHGGERMMLTVATAETSISAVRALAGPVIGSRLGASGDGTEDIDESDDGGDGSDGEEDELFLPGHDRIGDCEAFFLRHPYIEELRLGWNPHLLQSTFPLPLSAPTASSSTLPYTSLRALYPRHILPYQDLTSFIGTHGQLGRFPIEVLARLREVRLDREHPYALLSATYIDEICKVLRKLTGLRKFGILVVKVQEKDQRQMEALRELLRSVGLVGRGRGSEGEEMHYRDGEEDGHPEDGHGRGLEELDLTCIGTIGESTFQAFYSFITTNNLPNLRSFAFSYQGLQDRFLAATLSTSIRRGLESLKISSNSDLNASTASTTGVTPTATPRPSSQSSSTSSLARTAPVLDNAKAIFHAHTRLRKIKISRFSSSSSSLKHSGVYELLGDSGEDTVRGAGKVLVGHEWGSGSGFVGEDRWFRERFARVTNNRVKDGS</sequence>